<evidence type="ECO:0000313" key="2">
    <source>
        <dbReference type="WBParaSite" id="Csp11.Scaffold629.g8673.t1"/>
    </source>
</evidence>
<sequence>MPINSSPRSLLRFRVHPTGGVPVSIATIADFGPLRTDEAKSTKEQTFYMPTKHIMDSRDFEKIMNLTAIQYKQRLGEELTITREFRIRVKSKDNRSKYLHITSLKVCDIANKIVELHWKPKEDSKEDSSVTMEKGYRDFGNIFGDPSAASK</sequence>
<accession>A0A1I7UF27</accession>
<dbReference type="Proteomes" id="UP000095282">
    <property type="component" value="Unplaced"/>
</dbReference>
<organism evidence="1 2">
    <name type="scientific">Caenorhabditis tropicalis</name>
    <dbReference type="NCBI Taxonomy" id="1561998"/>
    <lineage>
        <taxon>Eukaryota</taxon>
        <taxon>Metazoa</taxon>
        <taxon>Ecdysozoa</taxon>
        <taxon>Nematoda</taxon>
        <taxon>Chromadorea</taxon>
        <taxon>Rhabditida</taxon>
        <taxon>Rhabditina</taxon>
        <taxon>Rhabditomorpha</taxon>
        <taxon>Rhabditoidea</taxon>
        <taxon>Rhabditidae</taxon>
        <taxon>Peloderinae</taxon>
        <taxon>Caenorhabditis</taxon>
    </lineage>
</organism>
<dbReference type="eggNOG" id="ENOG502TIUY">
    <property type="taxonomic scope" value="Eukaryota"/>
</dbReference>
<dbReference type="AlphaFoldDB" id="A0A1I7UF27"/>
<evidence type="ECO:0000313" key="1">
    <source>
        <dbReference type="Proteomes" id="UP000095282"/>
    </source>
</evidence>
<proteinExistence type="predicted"/>
<dbReference type="WBParaSite" id="Csp11.Scaffold629.g8673.t1">
    <property type="protein sequence ID" value="Csp11.Scaffold629.g8673.t1"/>
    <property type="gene ID" value="Csp11.Scaffold629.g8673"/>
</dbReference>
<keyword evidence="1" id="KW-1185">Reference proteome</keyword>
<protein>
    <submittedName>
        <fullName evidence="2">MSP domain-containing protein</fullName>
    </submittedName>
</protein>
<name>A0A1I7UF27_9PELO</name>
<reference evidence="2" key="1">
    <citation type="submission" date="2016-11" db="UniProtKB">
        <authorList>
            <consortium name="WormBaseParasite"/>
        </authorList>
    </citation>
    <scope>IDENTIFICATION</scope>
</reference>